<evidence type="ECO:0000313" key="20">
    <source>
        <dbReference type="EMBL" id="AKK06221.1"/>
    </source>
</evidence>
<keyword evidence="9" id="KW-0444">Lipid biosynthesis</keyword>
<dbReference type="UniPathway" id="UPA00557">
    <property type="reaction ID" value="UER00614"/>
</dbReference>
<evidence type="ECO:0000256" key="9">
    <source>
        <dbReference type="ARBA" id="ARBA00022516"/>
    </source>
</evidence>
<dbReference type="Pfam" id="PF01148">
    <property type="entry name" value="CTP_transf_1"/>
    <property type="match status" value="1"/>
</dbReference>
<proteinExistence type="inferred from homology"/>
<evidence type="ECO:0000256" key="5">
    <source>
        <dbReference type="ARBA" id="ARBA00010185"/>
    </source>
</evidence>
<evidence type="ECO:0000256" key="18">
    <source>
        <dbReference type="RuleBase" id="RU003938"/>
    </source>
</evidence>
<feature type="transmembrane region" description="Helical" evidence="19">
    <location>
        <begin position="209"/>
        <end position="227"/>
    </location>
</feature>
<feature type="transmembrane region" description="Helical" evidence="19">
    <location>
        <begin position="133"/>
        <end position="159"/>
    </location>
</feature>
<evidence type="ECO:0000256" key="4">
    <source>
        <dbReference type="ARBA" id="ARBA00005189"/>
    </source>
</evidence>
<keyword evidence="11 18" id="KW-0812">Transmembrane</keyword>
<dbReference type="PATRIC" id="fig|571915.4.peg.2017"/>
<evidence type="ECO:0000256" key="16">
    <source>
        <dbReference type="ARBA" id="ARBA00023209"/>
    </source>
</evidence>
<evidence type="ECO:0000256" key="12">
    <source>
        <dbReference type="ARBA" id="ARBA00022695"/>
    </source>
</evidence>
<comment type="pathway">
    <text evidence="4">Lipid metabolism.</text>
</comment>
<feature type="transmembrane region" description="Helical" evidence="19">
    <location>
        <begin position="165"/>
        <end position="188"/>
    </location>
</feature>
<evidence type="ECO:0000256" key="8">
    <source>
        <dbReference type="ARBA" id="ARBA00022475"/>
    </source>
</evidence>
<dbReference type="AlphaFoldDB" id="A0A0G3GYJ7"/>
<reference evidence="21" key="2">
    <citation type="submission" date="2015-05" db="EMBL/GenBank/DDBJ databases">
        <title>Complete genome sequence of Corynebacterium mustelae DSM 45274, isolated from various tissues of a male ferret with lethal sepsis.</title>
        <authorList>
            <person name="Ruckert C."/>
            <person name="Albersmeier A."/>
            <person name="Winkler A."/>
            <person name="Tauch A."/>
        </authorList>
    </citation>
    <scope>NUCLEOTIDE SEQUENCE [LARGE SCALE GENOMIC DNA]</scope>
    <source>
        <strain evidence="21">DSM 45274</strain>
    </source>
</reference>
<dbReference type="GO" id="GO:0004605">
    <property type="term" value="F:phosphatidate cytidylyltransferase activity"/>
    <property type="evidence" value="ECO:0007669"/>
    <property type="project" value="UniProtKB-EC"/>
</dbReference>
<evidence type="ECO:0000256" key="19">
    <source>
        <dbReference type="SAM" id="Phobius"/>
    </source>
</evidence>
<feature type="transmembrane region" description="Helical" evidence="19">
    <location>
        <begin position="38"/>
        <end position="66"/>
    </location>
</feature>
<keyword evidence="10 18" id="KW-0808">Transferase</keyword>
<dbReference type="Proteomes" id="UP000035199">
    <property type="component" value="Chromosome"/>
</dbReference>
<organism evidence="20 21">
    <name type="scientific">Corynebacterium mustelae</name>
    <dbReference type="NCBI Taxonomy" id="571915"/>
    <lineage>
        <taxon>Bacteria</taxon>
        <taxon>Bacillati</taxon>
        <taxon>Actinomycetota</taxon>
        <taxon>Actinomycetes</taxon>
        <taxon>Mycobacteriales</taxon>
        <taxon>Corynebacteriaceae</taxon>
        <taxon>Corynebacterium</taxon>
    </lineage>
</organism>
<sequence>MHSLMKVKILPMNNTTRHLPKPKNSAGRDLKVAIPVGFGLFAVVILAIFVIPFGWYPLVAIAIFFAQWEVISRLSEKGYIVQRWWLLFGGQLMLWLSWPFGPKGLVSGFVAAVLLVMYSRLFHHGKNSAPKNYLRDTAVGIFVLTWIPLFGSFAAMMSLLRGHEIAGSMFVITFMMCVIASDTGGYVAGVMFGSHPMAPAVSPKKSWEGFAGSIIFGAVVGALSMHYLLHSDWWWGVLLGILLVICATLGDLVESQFKRELGIKDMSQMIPGHGGIMDRLDGMLPAAMVTWLVLSVISL</sequence>
<feature type="transmembrane region" description="Helical" evidence="19">
    <location>
        <begin position="233"/>
        <end position="253"/>
    </location>
</feature>
<keyword evidence="8" id="KW-1003">Cell membrane</keyword>
<keyword evidence="15 19" id="KW-0472">Membrane</keyword>
<comment type="subcellular location">
    <subcellularLocation>
        <location evidence="2">Cell membrane</location>
        <topology evidence="2">Multi-pass membrane protein</topology>
    </subcellularLocation>
</comment>
<keyword evidence="14" id="KW-0443">Lipid metabolism</keyword>
<evidence type="ECO:0000256" key="13">
    <source>
        <dbReference type="ARBA" id="ARBA00022989"/>
    </source>
</evidence>
<comment type="similarity">
    <text evidence="5 18">Belongs to the CDS family.</text>
</comment>
<evidence type="ECO:0000256" key="7">
    <source>
        <dbReference type="ARBA" id="ARBA00019373"/>
    </source>
</evidence>
<name>A0A0G3GYJ7_9CORY</name>
<comment type="catalytic activity">
    <reaction evidence="1 18">
        <text>a 1,2-diacyl-sn-glycero-3-phosphate + CTP + H(+) = a CDP-1,2-diacyl-sn-glycerol + diphosphate</text>
        <dbReference type="Rhea" id="RHEA:16229"/>
        <dbReference type="ChEBI" id="CHEBI:15378"/>
        <dbReference type="ChEBI" id="CHEBI:33019"/>
        <dbReference type="ChEBI" id="CHEBI:37563"/>
        <dbReference type="ChEBI" id="CHEBI:58332"/>
        <dbReference type="ChEBI" id="CHEBI:58608"/>
        <dbReference type="EC" id="2.7.7.41"/>
    </reaction>
</comment>
<dbReference type="PANTHER" id="PTHR46382:SF1">
    <property type="entry name" value="PHOSPHATIDATE CYTIDYLYLTRANSFERASE"/>
    <property type="match status" value="1"/>
</dbReference>
<evidence type="ECO:0000256" key="11">
    <source>
        <dbReference type="ARBA" id="ARBA00022692"/>
    </source>
</evidence>
<keyword evidence="17" id="KW-1208">Phospholipid metabolism</keyword>
<dbReference type="GO" id="GO:0016024">
    <property type="term" value="P:CDP-diacylglycerol biosynthetic process"/>
    <property type="evidence" value="ECO:0007669"/>
    <property type="project" value="UniProtKB-UniPathway"/>
</dbReference>
<dbReference type="EMBL" id="CP011542">
    <property type="protein sequence ID" value="AKK06221.1"/>
    <property type="molecule type" value="Genomic_DNA"/>
</dbReference>
<dbReference type="InterPro" id="IPR000374">
    <property type="entry name" value="PC_trans"/>
</dbReference>
<comment type="pathway">
    <text evidence="3 18">Phospholipid metabolism; CDP-diacylglycerol biosynthesis; CDP-diacylglycerol from sn-glycerol 3-phosphate: step 3/3.</text>
</comment>
<evidence type="ECO:0000256" key="6">
    <source>
        <dbReference type="ARBA" id="ARBA00012487"/>
    </source>
</evidence>
<keyword evidence="21" id="KW-1185">Reference proteome</keyword>
<evidence type="ECO:0000313" key="21">
    <source>
        <dbReference type="Proteomes" id="UP000035199"/>
    </source>
</evidence>
<keyword evidence="16" id="KW-0594">Phospholipid biosynthesis</keyword>
<evidence type="ECO:0000256" key="10">
    <source>
        <dbReference type="ARBA" id="ARBA00022679"/>
    </source>
</evidence>
<accession>A0A0G3GYJ7</accession>
<dbReference type="PROSITE" id="PS01315">
    <property type="entry name" value="CDS"/>
    <property type="match status" value="1"/>
</dbReference>
<dbReference type="KEGG" id="cmv:CMUST_09525"/>
<evidence type="ECO:0000256" key="3">
    <source>
        <dbReference type="ARBA" id="ARBA00005119"/>
    </source>
</evidence>
<dbReference type="STRING" id="571915.CMUST_09525"/>
<evidence type="ECO:0000256" key="17">
    <source>
        <dbReference type="ARBA" id="ARBA00023264"/>
    </source>
</evidence>
<evidence type="ECO:0000256" key="1">
    <source>
        <dbReference type="ARBA" id="ARBA00001698"/>
    </source>
</evidence>
<protein>
    <recommendedName>
        <fullName evidence="7 18">Phosphatidate cytidylyltransferase</fullName>
        <ecNumber evidence="6 18">2.7.7.41</ecNumber>
    </recommendedName>
</protein>
<keyword evidence="12 18" id="KW-0548">Nucleotidyltransferase</keyword>
<feature type="transmembrane region" description="Helical" evidence="19">
    <location>
        <begin position="104"/>
        <end position="121"/>
    </location>
</feature>
<dbReference type="PANTHER" id="PTHR46382">
    <property type="entry name" value="PHOSPHATIDATE CYTIDYLYLTRANSFERASE"/>
    <property type="match status" value="1"/>
</dbReference>
<evidence type="ECO:0000256" key="2">
    <source>
        <dbReference type="ARBA" id="ARBA00004651"/>
    </source>
</evidence>
<evidence type="ECO:0000256" key="14">
    <source>
        <dbReference type="ARBA" id="ARBA00023098"/>
    </source>
</evidence>
<reference evidence="20 21" key="1">
    <citation type="journal article" date="2015" name="Genome Announc.">
        <title>Complete Genome Sequence of the Type Strain Corynebacterium mustelae DSM 45274, Isolated from Various Tissues of a Male Ferret with Lethal Sepsis.</title>
        <authorList>
            <person name="Ruckert C."/>
            <person name="Eimer J."/>
            <person name="Winkler A."/>
            <person name="Tauch A."/>
        </authorList>
    </citation>
    <scope>NUCLEOTIDE SEQUENCE [LARGE SCALE GENOMIC DNA]</scope>
    <source>
        <strain evidence="20 21">DSM 45274</strain>
    </source>
</reference>
<gene>
    <name evidence="20" type="primary">cdsA</name>
    <name evidence="20" type="ORF">CMUST_09525</name>
</gene>
<evidence type="ECO:0000256" key="15">
    <source>
        <dbReference type="ARBA" id="ARBA00023136"/>
    </source>
</evidence>
<dbReference type="GO" id="GO:0005886">
    <property type="term" value="C:plasma membrane"/>
    <property type="evidence" value="ECO:0007669"/>
    <property type="project" value="UniProtKB-SubCell"/>
</dbReference>
<dbReference type="EC" id="2.7.7.41" evidence="6 18"/>
<keyword evidence="13 19" id="KW-1133">Transmembrane helix</keyword>